<protein>
    <submittedName>
        <fullName evidence="1">Putative nuclear distribution protein nudc</fullName>
    </submittedName>
</protein>
<proteinExistence type="evidence at transcript level"/>
<dbReference type="AlphaFoldDB" id="A0A0K8R739"/>
<accession>A0A0K8R739</accession>
<dbReference type="EMBL" id="GADI01007514">
    <property type="protein sequence ID" value="JAA66294.1"/>
    <property type="molecule type" value="mRNA"/>
</dbReference>
<evidence type="ECO:0000313" key="1">
    <source>
        <dbReference type="EMBL" id="JAA66294.1"/>
    </source>
</evidence>
<name>A0A0K8R739_IXORI</name>
<organism evidence="1">
    <name type="scientific">Ixodes ricinus</name>
    <name type="common">Common tick</name>
    <name type="synonym">Acarus ricinus</name>
    <dbReference type="NCBI Taxonomy" id="34613"/>
    <lineage>
        <taxon>Eukaryota</taxon>
        <taxon>Metazoa</taxon>
        <taxon>Ecdysozoa</taxon>
        <taxon>Arthropoda</taxon>
        <taxon>Chelicerata</taxon>
        <taxon>Arachnida</taxon>
        <taxon>Acari</taxon>
        <taxon>Parasitiformes</taxon>
        <taxon>Ixodida</taxon>
        <taxon>Ixodoidea</taxon>
        <taxon>Ixodidae</taxon>
        <taxon>Ixodinae</taxon>
        <taxon>Ixodes</taxon>
    </lineage>
</organism>
<sequence>MQVPGEEGYFTVGTVDNVMCLGLISTETILPRVPLGTCTWTKTSPTVCHQLPHGVLQGTAPPRSSKCDRDMAPSGYLAKGALTSVEAANFPNVAWVA</sequence>
<reference evidence="1" key="1">
    <citation type="submission" date="2012-12" db="EMBL/GenBank/DDBJ databases">
        <title>Identification and characterization of a phenylalanine ammonia-lyase gene family in Isatis indigotica Fort.</title>
        <authorList>
            <person name="Liu Q."/>
            <person name="Chen J."/>
            <person name="Zhou X."/>
            <person name="Di P."/>
            <person name="Xiao Y."/>
            <person name="Xuan H."/>
            <person name="Zhang L."/>
            <person name="Chen W."/>
        </authorList>
    </citation>
    <scope>NUCLEOTIDE SEQUENCE</scope>
    <source>
        <tissue evidence="1">Salivary gland</tissue>
    </source>
</reference>